<keyword evidence="2" id="KW-1185">Reference proteome</keyword>
<evidence type="ECO:0000313" key="2">
    <source>
        <dbReference type="Proteomes" id="UP000004931"/>
    </source>
</evidence>
<organism evidence="1 2">
    <name type="scientific">marine gamma proteobacterium HTCC2143</name>
    <dbReference type="NCBI Taxonomy" id="247633"/>
    <lineage>
        <taxon>Bacteria</taxon>
        <taxon>Pseudomonadati</taxon>
        <taxon>Pseudomonadota</taxon>
        <taxon>Gammaproteobacteria</taxon>
        <taxon>Cellvibrionales</taxon>
        <taxon>Spongiibacteraceae</taxon>
        <taxon>BD1-7 clade</taxon>
    </lineage>
</organism>
<dbReference type="EMBL" id="AAVT01000011">
    <property type="protein sequence ID" value="EAW30045.1"/>
    <property type="molecule type" value="Genomic_DNA"/>
</dbReference>
<gene>
    <name evidence="1" type="ORF">GP2143_01330</name>
</gene>
<sequence>MGAAGRAPLRTIKDQAEGVEETAKRLKALAWTREEGLWIGDVRLDSRARILSLAS</sequence>
<dbReference type="Proteomes" id="UP000004931">
    <property type="component" value="Unassembled WGS sequence"/>
</dbReference>
<reference evidence="1 2" key="1">
    <citation type="journal article" date="2010" name="J. Bacteriol.">
        <title>Genome sequence of the oligotrophic marine Gammaproteobacterium HTCC2143, isolated from the Oregon Coast.</title>
        <authorList>
            <person name="Oh H.M."/>
            <person name="Kang I."/>
            <person name="Ferriera S."/>
            <person name="Giovannoni S.J."/>
            <person name="Cho J.C."/>
        </authorList>
    </citation>
    <scope>NUCLEOTIDE SEQUENCE [LARGE SCALE GENOMIC DNA]</scope>
    <source>
        <strain evidence="1 2">HTCC2143</strain>
    </source>
</reference>
<proteinExistence type="predicted"/>
<name>A0YGK4_9GAMM</name>
<dbReference type="AlphaFoldDB" id="A0YGK4"/>
<accession>A0YGK4</accession>
<protein>
    <submittedName>
        <fullName evidence="1">Uncharacterized protein</fullName>
    </submittedName>
</protein>
<comment type="caution">
    <text evidence="1">The sequence shown here is derived from an EMBL/GenBank/DDBJ whole genome shotgun (WGS) entry which is preliminary data.</text>
</comment>
<evidence type="ECO:0000313" key="1">
    <source>
        <dbReference type="EMBL" id="EAW30045.1"/>
    </source>
</evidence>